<dbReference type="OrthoDB" id="165038at2"/>
<dbReference type="EMBL" id="SMZO01000086">
    <property type="protein sequence ID" value="TDL83775.1"/>
    <property type="molecule type" value="Genomic_DNA"/>
</dbReference>
<dbReference type="SUPFAM" id="SSF143120">
    <property type="entry name" value="YefM-like"/>
    <property type="match status" value="1"/>
</dbReference>
<dbReference type="AlphaFoldDB" id="A0A4R6AK74"/>
<evidence type="ECO:0000256" key="1">
    <source>
        <dbReference type="ARBA" id="ARBA00009981"/>
    </source>
</evidence>
<evidence type="ECO:0000256" key="2">
    <source>
        <dbReference type="RuleBase" id="RU362080"/>
    </source>
</evidence>
<comment type="function">
    <text evidence="2">Antitoxin component of a type II toxin-antitoxin (TA) system.</text>
</comment>
<evidence type="ECO:0000313" key="3">
    <source>
        <dbReference type="EMBL" id="TDL83775.1"/>
    </source>
</evidence>
<dbReference type="InterPro" id="IPR006442">
    <property type="entry name" value="Antitoxin_Phd/YefM"/>
</dbReference>
<organism evidence="3 4">
    <name type="scientific">Meridianimarinicoccus aquatilis</name>
    <dbReference type="NCBI Taxonomy" id="2552766"/>
    <lineage>
        <taxon>Bacteria</taxon>
        <taxon>Pseudomonadati</taxon>
        <taxon>Pseudomonadota</taxon>
        <taxon>Alphaproteobacteria</taxon>
        <taxon>Rhodobacterales</taxon>
        <taxon>Paracoccaceae</taxon>
        <taxon>Meridianimarinicoccus</taxon>
    </lineage>
</organism>
<keyword evidence="4" id="KW-1185">Reference proteome</keyword>
<evidence type="ECO:0000313" key="4">
    <source>
        <dbReference type="Proteomes" id="UP000294562"/>
    </source>
</evidence>
<proteinExistence type="inferred from homology"/>
<dbReference type="Proteomes" id="UP000294562">
    <property type="component" value="Unassembled WGS sequence"/>
</dbReference>
<reference evidence="3 4" key="1">
    <citation type="submission" date="2019-03" db="EMBL/GenBank/DDBJ databases">
        <title>Rhodobacteraceae bacterium SM1902, a new member of the family Rhodobacteraceae isolated from Yantai.</title>
        <authorList>
            <person name="Sun Y."/>
        </authorList>
    </citation>
    <scope>NUCLEOTIDE SEQUENCE [LARGE SCALE GENOMIC DNA]</scope>
    <source>
        <strain evidence="3 4">SM1902</strain>
    </source>
</reference>
<comment type="caution">
    <text evidence="3">The sequence shown here is derived from an EMBL/GenBank/DDBJ whole genome shotgun (WGS) entry which is preliminary data.</text>
</comment>
<sequence length="92" mass="10293">MNMKTMTASVASKEFGRYLDAAQREPVIVTKKNRPVAVTVSFQDWEELTKLRIERGLAQGLDDIENGRFEEVSDASTAARLARFKDRNSSAA</sequence>
<dbReference type="Pfam" id="PF02604">
    <property type="entry name" value="PhdYeFM_antitox"/>
    <property type="match status" value="1"/>
</dbReference>
<comment type="similarity">
    <text evidence="1 2">Belongs to the phD/YefM antitoxin family.</text>
</comment>
<accession>A0A4R6AK74</accession>
<protein>
    <recommendedName>
        <fullName evidence="2">Antitoxin</fullName>
    </recommendedName>
</protein>
<dbReference type="Gene3D" id="3.40.1620.10">
    <property type="entry name" value="YefM-like domain"/>
    <property type="match status" value="1"/>
</dbReference>
<gene>
    <name evidence="3" type="ORF">E2L05_19390</name>
</gene>
<dbReference type="NCBIfam" id="TIGR01552">
    <property type="entry name" value="phd_fam"/>
    <property type="match status" value="1"/>
</dbReference>
<name>A0A4R6AK74_9RHOB</name>
<dbReference type="InterPro" id="IPR036165">
    <property type="entry name" value="YefM-like_sf"/>
</dbReference>